<dbReference type="RefSeq" id="WP_283442636.1">
    <property type="nucleotide sequence ID" value="NZ_FXUL01000008.1"/>
</dbReference>
<sequence>MPAIQEIETERLLLRQWKSTDFPAFAQLTSDEEVMQFFPSTLSQEESRAMAQRCADLIAGRGWGFWAAEDKASGTFMGFIGLHVPAVELPFSPCVEIGWRLARAWWGKGLATEGARAALQFAFMSLSLEEVVSFTSVRNARSEAVMRRLGMRRDAATFEHPSLPVGHPLREHCLYRSTAASLTAA</sequence>
<reference evidence="2 3" key="1">
    <citation type="submission" date="2017-05" db="EMBL/GenBank/DDBJ databases">
        <authorList>
            <person name="Varghese N."/>
            <person name="Submissions S."/>
        </authorList>
    </citation>
    <scope>NUCLEOTIDE SEQUENCE [LARGE SCALE GENOMIC DNA]</scope>
    <source>
        <strain evidence="2 3">DSM 26001</strain>
    </source>
</reference>
<dbReference type="EMBL" id="FXUL01000008">
    <property type="protein sequence ID" value="SMP62479.1"/>
    <property type="molecule type" value="Genomic_DNA"/>
</dbReference>
<evidence type="ECO:0000313" key="3">
    <source>
        <dbReference type="Proteomes" id="UP001158049"/>
    </source>
</evidence>
<accession>A0ABY1Q9H1</accession>
<dbReference type="Proteomes" id="UP001158049">
    <property type="component" value="Unassembled WGS sequence"/>
</dbReference>
<evidence type="ECO:0000313" key="2">
    <source>
        <dbReference type="EMBL" id="SMP62479.1"/>
    </source>
</evidence>
<organism evidence="2 3">
    <name type="scientific">Noviherbaspirillum suwonense</name>
    <dbReference type="NCBI Taxonomy" id="1224511"/>
    <lineage>
        <taxon>Bacteria</taxon>
        <taxon>Pseudomonadati</taxon>
        <taxon>Pseudomonadota</taxon>
        <taxon>Betaproteobacteria</taxon>
        <taxon>Burkholderiales</taxon>
        <taxon>Oxalobacteraceae</taxon>
        <taxon>Noviherbaspirillum</taxon>
    </lineage>
</organism>
<proteinExistence type="predicted"/>
<protein>
    <submittedName>
        <fullName evidence="2">Protein N-acetyltransferase, RimJ/RimL family</fullName>
    </submittedName>
</protein>
<dbReference type="PANTHER" id="PTHR43792">
    <property type="entry name" value="GNAT FAMILY, PUTATIVE (AFU_ORTHOLOGUE AFUA_3G00765)-RELATED-RELATED"/>
    <property type="match status" value="1"/>
</dbReference>
<dbReference type="PROSITE" id="PS51186">
    <property type="entry name" value="GNAT"/>
    <property type="match status" value="1"/>
</dbReference>
<keyword evidence="3" id="KW-1185">Reference proteome</keyword>
<comment type="caution">
    <text evidence="2">The sequence shown here is derived from an EMBL/GenBank/DDBJ whole genome shotgun (WGS) entry which is preliminary data.</text>
</comment>
<gene>
    <name evidence="2" type="ORF">SAMN06295970_108130</name>
</gene>
<feature type="domain" description="N-acetyltransferase" evidence="1">
    <location>
        <begin position="12"/>
        <end position="170"/>
    </location>
</feature>
<evidence type="ECO:0000259" key="1">
    <source>
        <dbReference type="PROSITE" id="PS51186"/>
    </source>
</evidence>
<dbReference type="Pfam" id="PF13302">
    <property type="entry name" value="Acetyltransf_3"/>
    <property type="match status" value="1"/>
</dbReference>
<dbReference type="InterPro" id="IPR000182">
    <property type="entry name" value="GNAT_dom"/>
</dbReference>
<dbReference type="PANTHER" id="PTHR43792:SF1">
    <property type="entry name" value="N-ACETYLTRANSFERASE DOMAIN-CONTAINING PROTEIN"/>
    <property type="match status" value="1"/>
</dbReference>
<dbReference type="InterPro" id="IPR051531">
    <property type="entry name" value="N-acetyltransferase"/>
</dbReference>
<dbReference type="InterPro" id="IPR016181">
    <property type="entry name" value="Acyl_CoA_acyltransferase"/>
</dbReference>
<dbReference type="SUPFAM" id="SSF55729">
    <property type="entry name" value="Acyl-CoA N-acyltransferases (Nat)"/>
    <property type="match status" value="1"/>
</dbReference>
<dbReference type="Gene3D" id="3.40.630.30">
    <property type="match status" value="1"/>
</dbReference>
<name>A0ABY1Q9H1_9BURK</name>